<dbReference type="RefSeq" id="WP_004577226.1">
    <property type="nucleotide sequence ID" value="NZ_AP015031.1"/>
</dbReference>
<sequence>MLTLEDRYTAARDKFFAENPQAMREIEAVSAEEIEGSGMTVEEYRSQQRLQVFAEAAKKRGIELDEFVIHLVAQSPQQAQEWRIERHRKMAEVLGSSWEEYKDLNRITE</sequence>
<evidence type="ECO:0000313" key="4">
    <source>
        <dbReference type="Proteomes" id="UP000237378"/>
    </source>
</evidence>
<geneLocation type="plasmid" evidence="1">
    <name>pKF715B</name>
</geneLocation>
<keyword evidence="1" id="KW-0614">Plasmid</keyword>
<name>A0A1L7NPC4_PSEPU</name>
<protein>
    <submittedName>
        <fullName evidence="1">Uncharacterized protein</fullName>
    </submittedName>
</protein>
<evidence type="ECO:0000313" key="2">
    <source>
        <dbReference type="EMBL" id="POF99829.1"/>
    </source>
</evidence>
<evidence type="ECO:0000313" key="1">
    <source>
        <dbReference type="EMBL" id="BAW27291.1"/>
    </source>
</evidence>
<gene>
    <name evidence="2" type="ORF">BGP82_28800</name>
    <name evidence="1" type="ORF">KF715C_pB1850</name>
</gene>
<dbReference type="InterPro" id="IPR045662">
    <property type="entry name" value="DUF6388"/>
</dbReference>
<dbReference type="EMBL" id="MING01000087">
    <property type="protein sequence ID" value="POF99829.1"/>
    <property type="molecule type" value="Genomic_DNA"/>
</dbReference>
<organism evidence="1 3">
    <name type="scientific">Pseudomonas putida</name>
    <name type="common">Arthrobacter siderocapsulatus</name>
    <dbReference type="NCBI Taxonomy" id="303"/>
    <lineage>
        <taxon>Bacteria</taxon>
        <taxon>Pseudomonadati</taxon>
        <taxon>Pseudomonadota</taxon>
        <taxon>Gammaproteobacteria</taxon>
        <taxon>Pseudomonadales</taxon>
        <taxon>Pseudomonadaceae</taxon>
        <taxon>Pseudomonas</taxon>
    </lineage>
</organism>
<evidence type="ECO:0000313" key="3">
    <source>
        <dbReference type="Proteomes" id="UP000218731"/>
    </source>
</evidence>
<reference evidence="1 3" key="1">
    <citation type="submission" date="2015-11" db="EMBL/GenBank/DDBJ databases">
        <title>Complete genome sequencing of a biphenyl-degrading bacterium, Pseudomonas putida KF715 (=NBRC110667).</title>
        <authorList>
            <person name="Suenaga H."/>
            <person name="Fujihara N."/>
            <person name="Watanabe T."/>
            <person name="Hirose J."/>
            <person name="Kimura N."/>
            <person name="Yamazoe A."/>
            <person name="Hosoyama A."/>
            <person name="Shimodaira J."/>
            <person name="Furukawa K."/>
        </authorList>
    </citation>
    <scope>NUCLEOTIDE SEQUENCE [LARGE SCALE GENOMIC DNA]</scope>
    <source>
        <strain evidence="1 3">KF715</strain>
        <plasmid evidence="1">pKF715B</plasmid>
        <plasmid evidence="3">Plasmid pkf715b dna</plasmid>
    </source>
</reference>
<dbReference type="Proteomes" id="UP000237378">
    <property type="component" value="Unassembled WGS sequence"/>
</dbReference>
<dbReference type="Pfam" id="PF19925">
    <property type="entry name" value="DUF6388"/>
    <property type="match status" value="1"/>
</dbReference>
<dbReference type="AlphaFoldDB" id="A0A1L7NPC4"/>
<reference evidence="2 4" key="3">
    <citation type="submission" date="2018-03" db="EMBL/GenBank/DDBJ databases">
        <title>Draft genome of Pseudomonas putida strain KH-18-2.</title>
        <authorList>
            <person name="Yoshizawa S."/>
            <person name="Khan N.H."/>
            <person name="Nishimura M."/>
            <person name="Chiura H.X."/>
            <person name="Ogura Y."/>
            <person name="Hayashi T."/>
            <person name="Kogure K."/>
        </authorList>
    </citation>
    <scope>NUCLEOTIDE SEQUENCE [LARGE SCALE GENOMIC DNA]</scope>
    <source>
        <strain evidence="2 4">KH-18-2</strain>
    </source>
</reference>
<reference evidence="2 4" key="2">
    <citation type="submission" date="2016-08" db="EMBL/GenBank/DDBJ databases">
        <authorList>
            <person name="Seilhamer J.J."/>
        </authorList>
    </citation>
    <scope>NUCLEOTIDE SEQUENCE [LARGE SCALE GENOMIC DNA]</scope>
    <source>
        <strain evidence="2 4">KH-18-2</strain>
    </source>
</reference>
<dbReference type="EMBL" id="AP015031">
    <property type="protein sequence ID" value="BAW27291.1"/>
    <property type="molecule type" value="Genomic_DNA"/>
</dbReference>
<accession>A0A1L7NPC4</accession>
<geneLocation type="plasmid" evidence="3">
    <name>pkf715b dna</name>
</geneLocation>
<proteinExistence type="predicted"/>
<dbReference type="Proteomes" id="UP000218731">
    <property type="component" value="Plasmid pKF715B"/>
</dbReference>